<dbReference type="CDD" id="cd00731">
    <property type="entry name" value="CheA_reg"/>
    <property type="match status" value="1"/>
</dbReference>
<evidence type="ECO:0000259" key="11">
    <source>
        <dbReference type="PROSITE" id="PS50851"/>
    </source>
</evidence>
<keyword evidence="4 13" id="KW-0808">Transferase</keyword>
<keyword evidence="14" id="KW-1185">Reference proteome</keyword>
<evidence type="ECO:0000313" key="13">
    <source>
        <dbReference type="EMBL" id="TWT33181.1"/>
    </source>
</evidence>
<dbReference type="InterPro" id="IPR008207">
    <property type="entry name" value="Sig_transdc_His_kin_Hpt_dom"/>
</dbReference>
<evidence type="ECO:0000256" key="1">
    <source>
        <dbReference type="ARBA" id="ARBA00000085"/>
    </source>
</evidence>
<dbReference type="InterPro" id="IPR037006">
    <property type="entry name" value="CheA-like_homodim_sf"/>
</dbReference>
<dbReference type="GO" id="GO:0000155">
    <property type="term" value="F:phosphorelay sensor kinase activity"/>
    <property type="evidence" value="ECO:0007669"/>
    <property type="project" value="InterPro"/>
</dbReference>
<dbReference type="PANTHER" id="PTHR43395:SF1">
    <property type="entry name" value="CHEMOTAXIS PROTEIN CHEA"/>
    <property type="match status" value="1"/>
</dbReference>
<dbReference type="InterPro" id="IPR004358">
    <property type="entry name" value="Sig_transdc_His_kin-like_C"/>
</dbReference>
<dbReference type="SUPFAM" id="SSF47384">
    <property type="entry name" value="Homodimeric domain of signal transducing histidine kinase"/>
    <property type="match status" value="1"/>
</dbReference>
<feature type="domain" description="CheW-like" evidence="11">
    <location>
        <begin position="616"/>
        <end position="749"/>
    </location>
</feature>
<evidence type="ECO:0000256" key="6">
    <source>
        <dbReference type="PROSITE-ProRule" id="PRU00110"/>
    </source>
</evidence>
<keyword evidence="3 7" id="KW-0597">Phosphoprotein</keyword>
<dbReference type="InterPro" id="IPR036890">
    <property type="entry name" value="HATPase_C_sf"/>
</dbReference>
<feature type="modified residue" description="Phosphohistidine" evidence="6">
    <location>
        <position position="49"/>
    </location>
</feature>
<evidence type="ECO:0000256" key="5">
    <source>
        <dbReference type="ARBA" id="ARBA00022777"/>
    </source>
</evidence>
<evidence type="ECO:0000259" key="12">
    <source>
        <dbReference type="PROSITE" id="PS50894"/>
    </source>
</evidence>
<dbReference type="CDD" id="cd00088">
    <property type="entry name" value="HPT"/>
    <property type="match status" value="1"/>
</dbReference>
<dbReference type="SMART" id="SM00260">
    <property type="entry name" value="CheW"/>
    <property type="match status" value="2"/>
</dbReference>
<dbReference type="GO" id="GO:0006935">
    <property type="term" value="P:chemotaxis"/>
    <property type="evidence" value="ECO:0007669"/>
    <property type="project" value="InterPro"/>
</dbReference>
<accession>A0A5C5V4C1</accession>
<dbReference type="SUPFAM" id="SSF47226">
    <property type="entry name" value="Histidine-containing phosphotransfer domain, HPT domain"/>
    <property type="match status" value="1"/>
</dbReference>
<dbReference type="InterPro" id="IPR011006">
    <property type="entry name" value="CheY-like_superfamily"/>
</dbReference>
<organism evidence="13 14">
    <name type="scientific">Blastopirellula retiformator</name>
    <dbReference type="NCBI Taxonomy" id="2527970"/>
    <lineage>
        <taxon>Bacteria</taxon>
        <taxon>Pseudomonadati</taxon>
        <taxon>Planctomycetota</taxon>
        <taxon>Planctomycetia</taxon>
        <taxon>Pirellulales</taxon>
        <taxon>Pirellulaceae</taxon>
        <taxon>Blastopirellula</taxon>
    </lineage>
</organism>
<dbReference type="EMBL" id="SJPF01000003">
    <property type="protein sequence ID" value="TWT33181.1"/>
    <property type="molecule type" value="Genomic_DNA"/>
</dbReference>
<dbReference type="InterPro" id="IPR051315">
    <property type="entry name" value="Bact_Chemotaxis_CheA"/>
</dbReference>
<protein>
    <recommendedName>
        <fullName evidence="2">histidine kinase</fullName>
        <ecNumber evidence="2">2.7.13.3</ecNumber>
    </recommendedName>
</protein>
<dbReference type="SMART" id="SM00387">
    <property type="entry name" value="HATPase_c"/>
    <property type="match status" value="1"/>
</dbReference>
<dbReference type="PRINTS" id="PR00344">
    <property type="entry name" value="BCTRLSENSOR"/>
</dbReference>
<dbReference type="Gene3D" id="1.10.287.560">
    <property type="entry name" value="Histidine kinase CheA-like, homodimeric domain"/>
    <property type="match status" value="1"/>
</dbReference>
<dbReference type="InterPro" id="IPR036061">
    <property type="entry name" value="CheW-like_dom_sf"/>
</dbReference>
<dbReference type="AlphaFoldDB" id="A0A5C5V4C1"/>
<dbReference type="Pfam" id="PF02895">
    <property type="entry name" value="H-kinase_dim"/>
    <property type="match status" value="1"/>
</dbReference>
<dbReference type="SMART" id="SM01231">
    <property type="entry name" value="H-kinase_dim"/>
    <property type="match status" value="1"/>
</dbReference>
<dbReference type="RefSeq" id="WP_146432816.1">
    <property type="nucleotide sequence ID" value="NZ_SJPF01000003.1"/>
</dbReference>
<dbReference type="CDD" id="cd16916">
    <property type="entry name" value="HATPase_CheA-like"/>
    <property type="match status" value="1"/>
</dbReference>
<dbReference type="EC" id="2.7.13.3" evidence="2"/>
<dbReference type="PROSITE" id="PS50894">
    <property type="entry name" value="HPT"/>
    <property type="match status" value="1"/>
</dbReference>
<dbReference type="SMART" id="SM00448">
    <property type="entry name" value="REC"/>
    <property type="match status" value="1"/>
</dbReference>
<dbReference type="SUPFAM" id="SSF55874">
    <property type="entry name" value="ATPase domain of HSP90 chaperone/DNA topoisomerase II/histidine kinase"/>
    <property type="match status" value="1"/>
</dbReference>
<dbReference type="InterPro" id="IPR004105">
    <property type="entry name" value="CheA-like_dim"/>
</dbReference>
<dbReference type="InterPro" id="IPR001789">
    <property type="entry name" value="Sig_transdc_resp-reg_receiver"/>
</dbReference>
<dbReference type="InterPro" id="IPR036097">
    <property type="entry name" value="HisK_dim/P_sf"/>
</dbReference>
<name>A0A5C5V4C1_9BACT</name>
<dbReference type="Pfam" id="PF01627">
    <property type="entry name" value="Hpt"/>
    <property type="match status" value="1"/>
</dbReference>
<feature type="domain" description="HPt" evidence="12">
    <location>
        <begin position="1"/>
        <end position="106"/>
    </location>
</feature>
<dbReference type="Pfam" id="PF01584">
    <property type="entry name" value="CheW"/>
    <property type="match status" value="2"/>
</dbReference>
<dbReference type="Gene3D" id="2.40.50.180">
    <property type="entry name" value="CheA-289, Domain 4"/>
    <property type="match status" value="1"/>
</dbReference>
<dbReference type="PROSITE" id="PS50110">
    <property type="entry name" value="RESPONSE_REGULATORY"/>
    <property type="match status" value="1"/>
</dbReference>
<evidence type="ECO:0000256" key="2">
    <source>
        <dbReference type="ARBA" id="ARBA00012438"/>
    </source>
</evidence>
<feature type="domain" description="Histidine kinase" evidence="9">
    <location>
        <begin position="203"/>
        <end position="453"/>
    </location>
</feature>
<evidence type="ECO:0000256" key="3">
    <source>
        <dbReference type="ARBA" id="ARBA00022553"/>
    </source>
</evidence>
<gene>
    <name evidence="13" type="primary">cheA_2</name>
    <name evidence="13" type="ORF">Enr8_30060</name>
</gene>
<dbReference type="Gene3D" id="2.30.30.40">
    <property type="entry name" value="SH3 Domains"/>
    <property type="match status" value="1"/>
</dbReference>
<dbReference type="InterPro" id="IPR003594">
    <property type="entry name" value="HATPase_dom"/>
</dbReference>
<dbReference type="Proteomes" id="UP000318878">
    <property type="component" value="Unassembled WGS sequence"/>
</dbReference>
<dbReference type="Pfam" id="PF00072">
    <property type="entry name" value="Response_reg"/>
    <property type="match status" value="1"/>
</dbReference>
<dbReference type="InterPro" id="IPR002545">
    <property type="entry name" value="CheW-lke_dom"/>
</dbReference>
<evidence type="ECO:0000256" key="8">
    <source>
        <dbReference type="SAM" id="MobiDB-lite"/>
    </source>
</evidence>
<dbReference type="OrthoDB" id="9803176at2"/>
<dbReference type="InterPro" id="IPR005467">
    <property type="entry name" value="His_kinase_dom"/>
</dbReference>
<evidence type="ECO:0000259" key="10">
    <source>
        <dbReference type="PROSITE" id="PS50110"/>
    </source>
</evidence>
<dbReference type="Gene3D" id="1.20.120.160">
    <property type="entry name" value="HPT domain"/>
    <property type="match status" value="1"/>
</dbReference>
<dbReference type="PROSITE" id="PS50851">
    <property type="entry name" value="CHEW"/>
    <property type="match status" value="2"/>
</dbReference>
<evidence type="ECO:0000256" key="7">
    <source>
        <dbReference type="PROSITE-ProRule" id="PRU00169"/>
    </source>
</evidence>
<dbReference type="InterPro" id="IPR036641">
    <property type="entry name" value="HPT_dom_sf"/>
</dbReference>
<comment type="caution">
    <text evidence="13">The sequence shown here is derived from an EMBL/GenBank/DDBJ whole genome shotgun (WGS) entry which is preliminary data.</text>
</comment>
<feature type="modified residue" description="4-aspartylphosphate" evidence="7">
    <location>
        <position position="818"/>
    </location>
</feature>
<proteinExistence type="predicted"/>
<dbReference type="SUPFAM" id="SSF52172">
    <property type="entry name" value="CheY-like"/>
    <property type="match status" value="1"/>
</dbReference>
<comment type="catalytic activity">
    <reaction evidence="1">
        <text>ATP + protein L-histidine = ADP + protein N-phospho-L-histidine.</text>
        <dbReference type="EC" id="2.7.13.3"/>
    </reaction>
</comment>
<dbReference type="PANTHER" id="PTHR43395">
    <property type="entry name" value="SENSOR HISTIDINE KINASE CHEA"/>
    <property type="match status" value="1"/>
</dbReference>
<feature type="domain" description="CheW-like" evidence="11">
    <location>
        <begin position="455"/>
        <end position="593"/>
    </location>
</feature>
<evidence type="ECO:0000259" key="9">
    <source>
        <dbReference type="PROSITE" id="PS50109"/>
    </source>
</evidence>
<evidence type="ECO:0000313" key="14">
    <source>
        <dbReference type="Proteomes" id="UP000318878"/>
    </source>
</evidence>
<dbReference type="Pfam" id="PF02518">
    <property type="entry name" value="HATPase_c"/>
    <property type="match status" value="1"/>
</dbReference>
<evidence type="ECO:0000256" key="4">
    <source>
        <dbReference type="ARBA" id="ARBA00022679"/>
    </source>
</evidence>
<reference evidence="13 14" key="1">
    <citation type="submission" date="2019-02" db="EMBL/GenBank/DDBJ databases">
        <title>Deep-cultivation of Planctomycetes and their phenomic and genomic characterization uncovers novel biology.</title>
        <authorList>
            <person name="Wiegand S."/>
            <person name="Jogler M."/>
            <person name="Boedeker C."/>
            <person name="Pinto D."/>
            <person name="Vollmers J."/>
            <person name="Rivas-Marin E."/>
            <person name="Kohn T."/>
            <person name="Peeters S.H."/>
            <person name="Heuer A."/>
            <person name="Rast P."/>
            <person name="Oberbeckmann S."/>
            <person name="Bunk B."/>
            <person name="Jeske O."/>
            <person name="Meyerdierks A."/>
            <person name="Storesund J.E."/>
            <person name="Kallscheuer N."/>
            <person name="Luecker S."/>
            <person name="Lage O.M."/>
            <person name="Pohl T."/>
            <person name="Merkel B.J."/>
            <person name="Hornburger P."/>
            <person name="Mueller R.-W."/>
            <person name="Bruemmer F."/>
            <person name="Labrenz M."/>
            <person name="Spormann A.M."/>
            <person name="Op Den Camp H."/>
            <person name="Overmann J."/>
            <person name="Amann R."/>
            <person name="Jetten M.S.M."/>
            <person name="Mascher T."/>
            <person name="Medema M.H."/>
            <person name="Devos D.P."/>
            <person name="Kaster A.-K."/>
            <person name="Ovreas L."/>
            <person name="Rohde M."/>
            <person name="Galperin M.Y."/>
            <person name="Jogler C."/>
        </authorList>
    </citation>
    <scope>NUCLEOTIDE SEQUENCE [LARGE SCALE GENOMIC DNA]</scope>
    <source>
        <strain evidence="13 14">Enr8</strain>
    </source>
</reference>
<dbReference type="SUPFAM" id="SSF50341">
    <property type="entry name" value="CheW-like"/>
    <property type="match status" value="2"/>
</dbReference>
<dbReference type="Gene3D" id="3.40.50.2300">
    <property type="match status" value="1"/>
</dbReference>
<dbReference type="GO" id="GO:0005737">
    <property type="term" value="C:cytoplasm"/>
    <property type="evidence" value="ECO:0007669"/>
    <property type="project" value="InterPro"/>
</dbReference>
<sequence length="909" mass="98964">MYEDNELVAEFVIESNEHLASVESQLLAIEAAGESVDVDLVNTVFRAIHSIKGAAGFLGLHNINDLSHSLENVLNKLRNLELVPNSAMIDVMLRASDQLRSMINNVEASDQEKIADAVKQLDDIAAGVTPTPAAPAAVAEVAEPVAVEPTPAEAAAPVAEPTPEQAPAAEPETPAPAAAAPAAVTPPAPKPAVDEHRSEGATNIEANIRVPVSVLDRLMNLTGELVLCRNQVLQAISSKNDSGLEAVASGLDQVTSELQDAVMQTRMQPIGQVFNRFIRVVRDLGAKLGKESNLQIDGKEVEVDKSIIEAIGDPMTHLIRNSMDHGLETPDQRVAAGKPPAGKINLRAYHQAGKVRIDIQDDGKGINPAVLREKAVSKGVITQDQADQMNDRDAVRLIFHAGFSTAEKLTDVSGRGVGMDVVRSNIEKLGGTVDVESTIGKGTNIQITLPLTLAIIPSLIVETCGNRFAIPQANISELVRIRADDEQRLTRVKGAEMLRLRGSLLPIVRMKQILNLSCEESVQANSSSIIVVETGRARYGLAVDGLHDSEEIVVKPLGRQLRSCKSLSGATILGDGHIALILDVAGIGAEAKLDLTDQSDLEARRIEEDLHAGEESQSLLMFTNHPQENFAIPMGVVLRVERIRTDQIDSVGGLEVLQYRGSSLPVMRLENNINARPAPTDIESVFVVIFDINGYEVGLIVPKLKDIQKVAMNIDSTTFREIGVCGSFVHDGHATRLLDIFKIVEKHRPEWFQHHKEAADSRDHDPIVLLAEDSDFFRRQVRGFLEEAGFQVVDAEDGQVAWEILQAGEYHFDLIVTDIEMPRMNGFELSRKVRASSQWGTMPIVALTSLASDEHRREGQEAGIDDYQIKMDRERLLSAVAKLTQTDLETIRREAMRSESARELTTAGV</sequence>
<dbReference type="SMART" id="SM00073">
    <property type="entry name" value="HPT"/>
    <property type="match status" value="1"/>
</dbReference>
<dbReference type="CDD" id="cd17546">
    <property type="entry name" value="REC_hyHK_CKI1_RcsC-like"/>
    <property type="match status" value="1"/>
</dbReference>
<dbReference type="PROSITE" id="PS50109">
    <property type="entry name" value="HIS_KIN"/>
    <property type="match status" value="1"/>
</dbReference>
<dbReference type="FunFam" id="3.30.565.10:FF:000016">
    <property type="entry name" value="Chemotaxis protein CheA, putative"/>
    <property type="match status" value="1"/>
</dbReference>
<feature type="region of interest" description="Disordered" evidence="8">
    <location>
        <begin position="149"/>
        <end position="200"/>
    </location>
</feature>
<dbReference type="Gene3D" id="3.30.565.10">
    <property type="entry name" value="Histidine kinase-like ATPase, C-terminal domain"/>
    <property type="match status" value="1"/>
</dbReference>
<keyword evidence="5" id="KW-0418">Kinase</keyword>
<feature type="domain" description="Response regulatory" evidence="10">
    <location>
        <begin position="767"/>
        <end position="885"/>
    </location>
</feature>
<feature type="compositionally biased region" description="Low complexity" evidence="8">
    <location>
        <begin position="149"/>
        <end position="183"/>
    </location>
</feature>